<evidence type="ECO:0000313" key="1">
    <source>
        <dbReference type="EMBL" id="GHF98723.1"/>
    </source>
</evidence>
<dbReference type="EMBL" id="BNAW01000003">
    <property type="protein sequence ID" value="GHF98723.1"/>
    <property type="molecule type" value="Genomic_DNA"/>
</dbReference>
<proteinExistence type="predicted"/>
<keyword evidence="2" id="KW-1185">Reference proteome</keyword>
<accession>A0ABQ3K7E7</accession>
<organism evidence="1 2">
    <name type="scientific">Amycolatopsis bullii</name>
    <dbReference type="NCBI Taxonomy" id="941987"/>
    <lineage>
        <taxon>Bacteria</taxon>
        <taxon>Bacillati</taxon>
        <taxon>Actinomycetota</taxon>
        <taxon>Actinomycetes</taxon>
        <taxon>Pseudonocardiales</taxon>
        <taxon>Pseudonocardiaceae</taxon>
        <taxon>Amycolatopsis</taxon>
    </lineage>
</organism>
<comment type="caution">
    <text evidence="1">The sequence shown here is derived from an EMBL/GenBank/DDBJ whole genome shotgun (WGS) entry which is preliminary data.</text>
</comment>
<dbReference type="Gene3D" id="3.40.50.2300">
    <property type="match status" value="1"/>
</dbReference>
<sequence>MNRVDGFMLKDAPSDKLTNAIRNVAAGQRVLDNQLALTAWDTTDCPLINREMDIFRLAAGGHNAVDIAAEARSAWRQRDRGAQPVTARRL</sequence>
<reference evidence="2" key="1">
    <citation type="journal article" date="2019" name="Int. J. Syst. Evol. Microbiol.">
        <title>The Global Catalogue of Microorganisms (GCM) 10K type strain sequencing project: providing services to taxonomists for standard genome sequencing and annotation.</title>
        <authorList>
            <consortium name="The Broad Institute Genomics Platform"/>
            <consortium name="The Broad Institute Genome Sequencing Center for Infectious Disease"/>
            <person name="Wu L."/>
            <person name="Ma J."/>
        </authorList>
    </citation>
    <scope>NUCLEOTIDE SEQUENCE [LARGE SCALE GENOMIC DNA]</scope>
    <source>
        <strain evidence="2">CGMCC 4.7680</strain>
    </source>
</reference>
<name>A0ABQ3K7E7_9PSEU</name>
<dbReference type="Proteomes" id="UP000649955">
    <property type="component" value="Unassembled WGS sequence"/>
</dbReference>
<evidence type="ECO:0000313" key="2">
    <source>
        <dbReference type="Proteomes" id="UP000649955"/>
    </source>
</evidence>
<protein>
    <submittedName>
        <fullName evidence="1">Uncharacterized protein</fullName>
    </submittedName>
</protein>
<gene>
    <name evidence="1" type="ORF">GCM10017567_11860</name>
</gene>